<accession>A0A1B0BSH5</accession>
<keyword evidence="2" id="KW-1185">Reference proteome</keyword>
<organism evidence="1 2">
    <name type="scientific">Glossina palpalis gambiensis</name>
    <dbReference type="NCBI Taxonomy" id="67801"/>
    <lineage>
        <taxon>Eukaryota</taxon>
        <taxon>Metazoa</taxon>
        <taxon>Ecdysozoa</taxon>
        <taxon>Arthropoda</taxon>
        <taxon>Hexapoda</taxon>
        <taxon>Insecta</taxon>
        <taxon>Pterygota</taxon>
        <taxon>Neoptera</taxon>
        <taxon>Endopterygota</taxon>
        <taxon>Diptera</taxon>
        <taxon>Brachycera</taxon>
        <taxon>Muscomorpha</taxon>
        <taxon>Hippoboscoidea</taxon>
        <taxon>Glossinidae</taxon>
        <taxon>Glossina</taxon>
    </lineage>
</organism>
<reference evidence="1" key="2">
    <citation type="submission" date="2020-05" db="UniProtKB">
        <authorList>
            <consortium name="EnsemblMetazoa"/>
        </authorList>
    </citation>
    <scope>IDENTIFICATION</scope>
    <source>
        <strain evidence="1">IAEA</strain>
    </source>
</reference>
<name>A0A1B0BSH5_9MUSC</name>
<sequence>MYENIQFGLCSNYTLVYDRLFQWISKARDSHYYKFAYQMLTQLPGAPLCTFMRHMSAEVSVLPLPKFPNNKKSSDIPLAAANGSTIYMYGRNLLNIILNLRRDFPFVFLIADISGPIIGADFLSKCSLLVDAKHKRLAELLLNRKLILEILRNYLSLPADHITKLYKTDHIIGVHVVVAEPEIERLEHLKLDFSSLNNVV</sequence>
<dbReference type="STRING" id="67801.A0A1B0BSH5"/>
<evidence type="ECO:0000313" key="2">
    <source>
        <dbReference type="Proteomes" id="UP000092460"/>
    </source>
</evidence>
<dbReference type="EMBL" id="JXJN01019711">
    <property type="status" value="NOT_ANNOTATED_CDS"/>
    <property type="molecule type" value="Genomic_DNA"/>
</dbReference>
<dbReference type="EnsemblMetazoa" id="GPPI039221-RA">
    <property type="protein sequence ID" value="GPPI039221-PA"/>
    <property type="gene ID" value="GPPI039221"/>
</dbReference>
<reference evidence="2" key="1">
    <citation type="submission" date="2015-01" db="EMBL/GenBank/DDBJ databases">
        <authorList>
            <person name="Aksoy S."/>
            <person name="Warren W."/>
            <person name="Wilson R.K."/>
        </authorList>
    </citation>
    <scope>NUCLEOTIDE SEQUENCE [LARGE SCALE GENOMIC DNA]</scope>
    <source>
        <strain evidence="2">IAEA</strain>
    </source>
</reference>
<proteinExistence type="predicted"/>
<dbReference type="VEuPathDB" id="VectorBase:GPPI039221"/>
<protein>
    <submittedName>
        <fullName evidence="1">Uncharacterized protein</fullName>
    </submittedName>
</protein>
<dbReference type="Proteomes" id="UP000092460">
    <property type="component" value="Unassembled WGS sequence"/>
</dbReference>
<dbReference type="AlphaFoldDB" id="A0A1B0BSH5"/>
<evidence type="ECO:0000313" key="1">
    <source>
        <dbReference type="EnsemblMetazoa" id="GPPI039221-PA"/>
    </source>
</evidence>